<protein>
    <recommendedName>
        <fullName evidence="1">DUF4435 domain-containing protein</fullName>
    </recommendedName>
</protein>
<keyword evidence="3" id="KW-1185">Reference proteome</keyword>
<dbReference type="InterPro" id="IPR029492">
    <property type="entry name" value="DUF4435"/>
</dbReference>
<proteinExistence type="predicted"/>
<dbReference type="Pfam" id="PF14491">
    <property type="entry name" value="DUF4435"/>
    <property type="match status" value="1"/>
</dbReference>
<gene>
    <name evidence="2" type="ORF">ERS008472_03178</name>
</gene>
<dbReference type="Proteomes" id="UP000041882">
    <property type="component" value="Unassembled WGS sequence"/>
</dbReference>
<organism evidence="2 3">
    <name type="scientific">Yersinia thracica</name>
    <dbReference type="NCBI Taxonomy" id="2890319"/>
    <lineage>
        <taxon>Bacteria</taxon>
        <taxon>Pseudomonadati</taxon>
        <taxon>Pseudomonadota</taxon>
        <taxon>Gammaproteobacteria</taxon>
        <taxon>Enterobacterales</taxon>
        <taxon>Yersiniaceae</taxon>
        <taxon>Yersinia</taxon>
    </lineage>
</organism>
<evidence type="ECO:0000313" key="2">
    <source>
        <dbReference type="EMBL" id="CNI08220.1"/>
    </source>
</evidence>
<name>A0A0T9QES9_9GAMM</name>
<dbReference type="AlphaFoldDB" id="A0A0T9QES9"/>
<evidence type="ECO:0000313" key="3">
    <source>
        <dbReference type="Proteomes" id="UP000041882"/>
    </source>
</evidence>
<dbReference type="EMBL" id="CQAW01000016">
    <property type="protein sequence ID" value="CNI08220.1"/>
    <property type="molecule type" value="Genomic_DNA"/>
</dbReference>
<evidence type="ECO:0000259" key="1">
    <source>
        <dbReference type="Pfam" id="PF14491"/>
    </source>
</evidence>
<reference evidence="3" key="1">
    <citation type="submission" date="2015-03" db="EMBL/GenBank/DDBJ databases">
        <authorList>
            <consortium name="Pathogen Informatics"/>
            <person name="Murphy D."/>
        </authorList>
    </citation>
    <scope>NUCLEOTIDE SEQUENCE [LARGE SCALE GENOMIC DNA]</scope>
    <source>
        <strain evidence="3">IP6945</strain>
    </source>
</reference>
<accession>A0A0T9QES9</accession>
<dbReference type="RefSeq" id="WP_050115676.1">
    <property type="nucleotide sequence ID" value="NZ_CQAW01000016.1"/>
</dbReference>
<sequence length="292" mass="34189">MSSLQDSLSIDDWVDTIVLVFQHPKYNNKAFFIVEGESDVGFFKGIFSSKELYFDSPCSGKPEVIKAVYRLRGYSHENVYGICDSDFDLVSGKIHDYQGKGLVFTDCHDVEMMLVNSNAFDKFYHEFTRLDIARKINANSEEVKNNIFDAAYKIGILKWINYDFGLSLNFKRMRYADFIKVNNFNVVFDYERLIQTILNRSPNFTNGLTKLEIKDKYNEYESRNESKLHICNGHDFSNILALVYKQELSRDRNMSHDRVESHLRMAYPKEIFYGTCLYRDMKQIFSAYGVED</sequence>
<feature type="domain" description="DUF4435" evidence="1">
    <location>
        <begin position="29"/>
        <end position="247"/>
    </location>
</feature>